<dbReference type="InterPro" id="IPR011010">
    <property type="entry name" value="DNA_brk_join_enz"/>
</dbReference>
<dbReference type="RefSeq" id="WP_117893639.1">
    <property type="nucleotide sequence ID" value="NZ_QRUD01000062.1"/>
</dbReference>
<feature type="domain" description="Tyr recombinase" evidence="6">
    <location>
        <begin position="121"/>
        <end position="310"/>
    </location>
</feature>
<dbReference type="SUPFAM" id="SSF56349">
    <property type="entry name" value="DNA breaking-rejoining enzymes"/>
    <property type="match status" value="1"/>
</dbReference>
<evidence type="ECO:0000256" key="1">
    <source>
        <dbReference type="ARBA" id="ARBA00022829"/>
    </source>
</evidence>
<dbReference type="PANTHER" id="PTHR30349:SF81">
    <property type="entry name" value="TYROSINE RECOMBINASE XERC"/>
    <property type="match status" value="1"/>
</dbReference>
<name>A0A395UMK3_PHOVU</name>
<evidence type="ECO:0000259" key="6">
    <source>
        <dbReference type="PROSITE" id="PS51898"/>
    </source>
</evidence>
<dbReference type="Gene3D" id="1.10.150.130">
    <property type="match status" value="1"/>
</dbReference>
<dbReference type="InterPro" id="IPR010998">
    <property type="entry name" value="Integrase_recombinase_N"/>
</dbReference>
<keyword evidence="1" id="KW-0159">Chromosome partition</keyword>
<sequence length="340" mass="39541">MKPTDFAKYLADFLGKYLPAERGMSENSIKSYRDTFVLLIRYFSEEKHIPVNKITLDKIDRDLVCSFLSWLQNVKCCSSSSRNTRLAALRSFFTFLEYEDPGRIHQAQKILSIPIKKSEKKSIGYLSIEGIRLLLRQPDRNTQKGRRDLAMLALMYETGARVQEIADLKAECVRIEKPYTISITGKGRKTRVVPLLEKQMEYLMDYMREYNLNRPEKASYYLFTNRNGNKLTRGGISFILKKYLAMAKNENQALIPDKISCHSLRHSRAMHLLQADVPLIYIRDLLGHESVVTTEVYAKADSRRKREVLTNAFTQVLDEKKDEKPIWLKNGDLLEWLKNL</sequence>
<comment type="caution">
    <text evidence="8">The sequence shown here is derived from an EMBL/GenBank/DDBJ whole genome shotgun (WGS) entry which is preliminary data.</text>
</comment>
<evidence type="ECO:0000256" key="4">
    <source>
        <dbReference type="ARBA" id="ARBA00023172"/>
    </source>
</evidence>
<evidence type="ECO:0000313" key="9">
    <source>
        <dbReference type="Proteomes" id="UP000266497"/>
    </source>
</evidence>
<dbReference type="AlphaFoldDB" id="A0A395UMK3"/>
<protein>
    <submittedName>
        <fullName evidence="8">Integrase</fullName>
    </submittedName>
</protein>
<dbReference type="InterPro" id="IPR004107">
    <property type="entry name" value="Integrase_SAM-like_N"/>
</dbReference>
<dbReference type="PANTHER" id="PTHR30349">
    <property type="entry name" value="PHAGE INTEGRASE-RELATED"/>
    <property type="match status" value="1"/>
</dbReference>
<reference evidence="8 9" key="1">
    <citation type="submission" date="2018-08" db="EMBL/GenBank/DDBJ databases">
        <title>A genome reference for cultivated species of the human gut microbiota.</title>
        <authorList>
            <person name="Zou Y."/>
            <person name="Xue W."/>
            <person name="Luo G."/>
        </authorList>
    </citation>
    <scope>NUCLEOTIDE SEQUENCE [LARGE SCALE GENOMIC DNA]</scope>
    <source>
        <strain evidence="8 9">AF25-30LB</strain>
    </source>
</reference>
<evidence type="ECO:0000259" key="7">
    <source>
        <dbReference type="PROSITE" id="PS51900"/>
    </source>
</evidence>
<dbReference type="Gene3D" id="1.10.443.10">
    <property type="entry name" value="Intergrase catalytic core"/>
    <property type="match status" value="1"/>
</dbReference>
<accession>A0A395UMK3</accession>
<evidence type="ECO:0000313" key="8">
    <source>
        <dbReference type="EMBL" id="RGR34575.1"/>
    </source>
</evidence>
<evidence type="ECO:0000256" key="5">
    <source>
        <dbReference type="PROSITE-ProRule" id="PRU01248"/>
    </source>
</evidence>
<evidence type="ECO:0000256" key="3">
    <source>
        <dbReference type="ARBA" id="ARBA00023125"/>
    </source>
</evidence>
<proteinExistence type="predicted"/>
<dbReference type="GO" id="GO:0006310">
    <property type="term" value="P:DNA recombination"/>
    <property type="evidence" value="ECO:0007669"/>
    <property type="project" value="UniProtKB-KW"/>
</dbReference>
<dbReference type="InterPro" id="IPR050090">
    <property type="entry name" value="Tyrosine_recombinase_XerCD"/>
</dbReference>
<dbReference type="InterPro" id="IPR044068">
    <property type="entry name" value="CB"/>
</dbReference>
<organism evidence="8 9">
    <name type="scientific">Phocaeicola vulgatus</name>
    <name type="common">Bacteroides vulgatus</name>
    <dbReference type="NCBI Taxonomy" id="821"/>
    <lineage>
        <taxon>Bacteria</taxon>
        <taxon>Pseudomonadati</taxon>
        <taxon>Bacteroidota</taxon>
        <taxon>Bacteroidia</taxon>
        <taxon>Bacteroidales</taxon>
        <taxon>Bacteroidaceae</taxon>
        <taxon>Phocaeicola</taxon>
    </lineage>
</organism>
<keyword evidence="4" id="KW-0233">DNA recombination</keyword>
<dbReference type="GO" id="GO:0007059">
    <property type="term" value="P:chromosome segregation"/>
    <property type="evidence" value="ECO:0007669"/>
    <property type="project" value="UniProtKB-KW"/>
</dbReference>
<dbReference type="InterPro" id="IPR002104">
    <property type="entry name" value="Integrase_catalytic"/>
</dbReference>
<keyword evidence="3 5" id="KW-0238">DNA-binding</keyword>
<dbReference type="Pfam" id="PF02899">
    <property type="entry name" value="Phage_int_SAM_1"/>
    <property type="match status" value="1"/>
</dbReference>
<dbReference type="PROSITE" id="PS51898">
    <property type="entry name" value="TYR_RECOMBINASE"/>
    <property type="match status" value="1"/>
</dbReference>
<evidence type="ECO:0000256" key="2">
    <source>
        <dbReference type="ARBA" id="ARBA00022908"/>
    </source>
</evidence>
<dbReference type="InterPro" id="IPR013762">
    <property type="entry name" value="Integrase-like_cat_sf"/>
</dbReference>
<dbReference type="Proteomes" id="UP000266497">
    <property type="component" value="Unassembled WGS sequence"/>
</dbReference>
<gene>
    <name evidence="8" type="ORF">DWY53_18030</name>
</gene>
<keyword evidence="2" id="KW-0229">DNA integration</keyword>
<dbReference type="GO" id="GO:0003677">
    <property type="term" value="F:DNA binding"/>
    <property type="evidence" value="ECO:0007669"/>
    <property type="project" value="UniProtKB-UniRule"/>
</dbReference>
<dbReference type="Pfam" id="PF00589">
    <property type="entry name" value="Phage_integrase"/>
    <property type="match status" value="1"/>
</dbReference>
<dbReference type="EMBL" id="QRUD01000062">
    <property type="protein sequence ID" value="RGR34575.1"/>
    <property type="molecule type" value="Genomic_DNA"/>
</dbReference>
<dbReference type="PROSITE" id="PS51900">
    <property type="entry name" value="CB"/>
    <property type="match status" value="1"/>
</dbReference>
<dbReference type="CDD" id="cd01182">
    <property type="entry name" value="INT_RitC_C_like"/>
    <property type="match status" value="1"/>
</dbReference>
<feature type="domain" description="Core-binding (CB)" evidence="7">
    <location>
        <begin position="4"/>
        <end position="97"/>
    </location>
</feature>
<dbReference type="GO" id="GO:0015074">
    <property type="term" value="P:DNA integration"/>
    <property type="evidence" value="ECO:0007669"/>
    <property type="project" value="UniProtKB-KW"/>
</dbReference>